<dbReference type="RefSeq" id="WP_077548431.1">
    <property type="nucleotide sequence ID" value="NZ_JACHEJ010000005.1"/>
</dbReference>
<evidence type="ECO:0000313" key="3">
    <source>
        <dbReference type="EMBL" id="MBB6180349.1"/>
    </source>
</evidence>
<dbReference type="EMBL" id="JACHEJ010000005">
    <property type="protein sequence ID" value="MBB6180349.1"/>
    <property type="molecule type" value="Genomic_DNA"/>
</dbReference>
<dbReference type="PROSITE" id="PS51318">
    <property type="entry name" value="TAT"/>
    <property type="match status" value="1"/>
</dbReference>
<keyword evidence="4" id="KW-1185">Reference proteome</keyword>
<dbReference type="InterPro" id="IPR018389">
    <property type="entry name" value="DctP_fam"/>
</dbReference>
<evidence type="ECO:0000313" key="4">
    <source>
        <dbReference type="Proteomes" id="UP000535501"/>
    </source>
</evidence>
<dbReference type="AlphaFoldDB" id="A0A7X0DEP7"/>
<dbReference type="Proteomes" id="UP000535501">
    <property type="component" value="Unassembled WGS sequence"/>
</dbReference>
<dbReference type="PANTHER" id="PTHR33376">
    <property type="match status" value="1"/>
</dbReference>
<keyword evidence="1 2" id="KW-0732">Signal</keyword>
<dbReference type="NCBIfam" id="NF037995">
    <property type="entry name" value="TRAP_S1"/>
    <property type="match status" value="1"/>
</dbReference>
<dbReference type="GO" id="GO:0030288">
    <property type="term" value="C:outer membrane-bounded periplasmic space"/>
    <property type="evidence" value="ECO:0007669"/>
    <property type="project" value="InterPro"/>
</dbReference>
<sequence>MTSITRRTLLAAAGLAPAFASPAFLRSASARTSVITVASLLGEEKPETRIWRWIADRAEERLPGRFRFRIVPNGALGGEKEVADGALLGSIQASLCTVSTLTAWVPELQILDLPFLYSDAAHLRRVVGSDVGSDLVRRLASHGFVASGFIDYGARHLLAKEPITLPEQMQGKTMRVIQSRLHTSLWSRFGAIPVGIPITETYNALSTGVADAMDLTISAYAGLKLHEVVPYLTRTAHIRSAGVVFYAKNFWDRLEEEEQQVLAEISAEASEVFNGWMAADEEASLDLAVSQGTQVLQPERPEDWRKTAETLWQEFSGVVGGREVIDSVLKLA</sequence>
<proteinExistence type="predicted"/>
<dbReference type="Gene3D" id="3.40.190.170">
    <property type="entry name" value="Bacterial extracellular solute-binding protein, family 7"/>
    <property type="match status" value="1"/>
</dbReference>
<protein>
    <submittedName>
        <fullName evidence="3">TRAP-type C4-dicarboxylate transport system substrate-binding protein</fullName>
    </submittedName>
</protein>
<feature type="chain" id="PRO_5031282352" evidence="2">
    <location>
        <begin position="21"/>
        <end position="332"/>
    </location>
</feature>
<dbReference type="InterPro" id="IPR006311">
    <property type="entry name" value="TAT_signal"/>
</dbReference>
<comment type="caution">
    <text evidence="3">The sequence shown here is derived from an EMBL/GenBank/DDBJ whole genome shotgun (WGS) entry which is preliminary data.</text>
</comment>
<dbReference type="GO" id="GO:0055085">
    <property type="term" value="P:transmembrane transport"/>
    <property type="evidence" value="ECO:0007669"/>
    <property type="project" value="InterPro"/>
</dbReference>
<feature type="signal peptide" evidence="2">
    <location>
        <begin position="1"/>
        <end position="20"/>
    </location>
</feature>
<reference evidence="3 4" key="1">
    <citation type="submission" date="2020-08" db="EMBL/GenBank/DDBJ databases">
        <title>Genomic Encyclopedia of Type Strains, Phase IV (KMG-IV): sequencing the most valuable type-strain genomes for metagenomic binning, comparative biology and taxonomic classification.</title>
        <authorList>
            <person name="Goeker M."/>
        </authorList>
    </citation>
    <scope>NUCLEOTIDE SEQUENCE [LARGE SCALE GENOMIC DNA]</scope>
    <source>
        <strain evidence="3 4">DSM 102134</strain>
    </source>
</reference>
<dbReference type="InterPro" id="IPR004682">
    <property type="entry name" value="TRAP_DctP"/>
</dbReference>
<dbReference type="Pfam" id="PF03480">
    <property type="entry name" value="DctP"/>
    <property type="match status" value="1"/>
</dbReference>
<dbReference type="PANTHER" id="PTHR33376:SF15">
    <property type="entry name" value="BLL6794 PROTEIN"/>
    <property type="match status" value="1"/>
</dbReference>
<accession>A0A7X0DEP7</accession>
<dbReference type="CDD" id="cd13603">
    <property type="entry name" value="PBP2_TRAP_Siap_TeaA_like"/>
    <property type="match status" value="1"/>
</dbReference>
<dbReference type="PIRSF" id="PIRSF006470">
    <property type="entry name" value="DctB"/>
    <property type="match status" value="1"/>
</dbReference>
<name>A0A7X0DEP7_9HYPH</name>
<gene>
    <name evidence="3" type="ORF">HNQ75_002328</name>
</gene>
<evidence type="ECO:0000256" key="1">
    <source>
        <dbReference type="ARBA" id="ARBA00022729"/>
    </source>
</evidence>
<evidence type="ECO:0000256" key="2">
    <source>
        <dbReference type="SAM" id="SignalP"/>
    </source>
</evidence>
<organism evidence="3 4">
    <name type="scientific">Pseudorhizobium flavum</name>
    <dbReference type="NCBI Taxonomy" id="1335061"/>
    <lineage>
        <taxon>Bacteria</taxon>
        <taxon>Pseudomonadati</taxon>
        <taxon>Pseudomonadota</taxon>
        <taxon>Alphaproteobacteria</taxon>
        <taxon>Hyphomicrobiales</taxon>
        <taxon>Rhizobiaceae</taxon>
        <taxon>Rhizobium/Agrobacterium group</taxon>
        <taxon>Pseudorhizobium</taxon>
    </lineage>
</organism>
<dbReference type="InterPro" id="IPR038404">
    <property type="entry name" value="TRAP_DctP_sf"/>
</dbReference>